<dbReference type="GO" id="GO:0016779">
    <property type="term" value="F:nucleotidyltransferase activity"/>
    <property type="evidence" value="ECO:0007669"/>
    <property type="project" value="UniProtKB-KW"/>
</dbReference>
<feature type="region of interest" description="Disordered" evidence="1">
    <location>
        <begin position="150"/>
        <end position="170"/>
    </location>
</feature>
<dbReference type="Pfam" id="PF01050">
    <property type="entry name" value="MannoseP_isomer"/>
    <property type="match status" value="1"/>
</dbReference>
<accession>A0A0H4PNJ9</accession>
<dbReference type="AlphaFoldDB" id="A0A0H4PNJ9"/>
<evidence type="ECO:0000313" key="3">
    <source>
        <dbReference type="EMBL" id="AKP49827.1"/>
    </source>
</evidence>
<dbReference type="STRING" id="320787.CA2015_0350"/>
<dbReference type="KEGG" id="camu:CA2015_0350"/>
<feature type="domain" description="Mannose-6-phosphate isomerase type II C-terminal" evidence="2">
    <location>
        <begin position="71"/>
        <end position="165"/>
    </location>
</feature>
<keyword evidence="4" id="KW-1185">Reference proteome</keyword>
<reference evidence="3 4" key="1">
    <citation type="submission" date="2015-07" db="EMBL/GenBank/DDBJ databases">
        <authorList>
            <person name="Kim K.M."/>
        </authorList>
    </citation>
    <scope>NUCLEOTIDE SEQUENCE [LARGE SCALE GENOMIC DNA]</scope>
    <source>
        <strain evidence="3 4">KCTC 12363</strain>
    </source>
</reference>
<keyword evidence="3" id="KW-0548">Nucleotidyltransferase</keyword>
<organism evidence="3 4">
    <name type="scientific">Cyclobacterium amurskyense</name>
    <dbReference type="NCBI Taxonomy" id="320787"/>
    <lineage>
        <taxon>Bacteria</taxon>
        <taxon>Pseudomonadati</taxon>
        <taxon>Bacteroidota</taxon>
        <taxon>Cytophagia</taxon>
        <taxon>Cytophagales</taxon>
        <taxon>Cyclobacteriaceae</taxon>
        <taxon>Cyclobacterium</taxon>
    </lineage>
</organism>
<dbReference type="OrthoDB" id="9806359at2"/>
<evidence type="ECO:0000259" key="2">
    <source>
        <dbReference type="Pfam" id="PF01050"/>
    </source>
</evidence>
<dbReference type="InterPro" id="IPR011051">
    <property type="entry name" value="RmlC_Cupin_sf"/>
</dbReference>
<dbReference type="RefSeq" id="WP_048640324.1">
    <property type="nucleotide sequence ID" value="NZ_CAXBGM010000045.1"/>
</dbReference>
<sequence length="170" mass="19677">MKIEKELSKTAIFKTVDEWLAASGFQIVNKDESRPWGGFFVINEEQINEFREKFFPEVNLSPEQLKNKLSPKILLVGPDKRLSWQYHHRRAEIWKLVAGEGGLITSEDDTEGELKAMKIGEVQRLKQGERHRLVGMGNWGVVAEIWMHTDPTNPSDEEDIVRVQDDFSRK</sequence>
<evidence type="ECO:0000313" key="4">
    <source>
        <dbReference type="Proteomes" id="UP000036520"/>
    </source>
</evidence>
<dbReference type="PATRIC" id="fig|320787.5.peg.395"/>
<feature type="compositionally biased region" description="Basic and acidic residues" evidence="1">
    <location>
        <begin position="160"/>
        <end position="170"/>
    </location>
</feature>
<keyword evidence="3" id="KW-0413">Isomerase</keyword>
<name>A0A0H4PNJ9_9BACT</name>
<dbReference type="SUPFAM" id="SSF51182">
    <property type="entry name" value="RmlC-like cupins"/>
    <property type="match status" value="1"/>
</dbReference>
<keyword evidence="3" id="KW-0808">Transferase</keyword>
<dbReference type="GO" id="GO:0005976">
    <property type="term" value="P:polysaccharide metabolic process"/>
    <property type="evidence" value="ECO:0007669"/>
    <property type="project" value="InterPro"/>
</dbReference>
<dbReference type="Proteomes" id="UP000036520">
    <property type="component" value="Chromosome"/>
</dbReference>
<dbReference type="InterPro" id="IPR001538">
    <property type="entry name" value="Man6P_isomerase-2_C"/>
</dbReference>
<gene>
    <name evidence="3" type="ORF">CA2015_0350</name>
</gene>
<proteinExistence type="predicted"/>
<evidence type="ECO:0000256" key="1">
    <source>
        <dbReference type="SAM" id="MobiDB-lite"/>
    </source>
</evidence>
<dbReference type="EMBL" id="CP012040">
    <property type="protein sequence ID" value="AKP49827.1"/>
    <property type="molecule type" value="Genomic_DNA"/>
</dbReference>
<protein>
    <submittedName>
        <fullName evidence="3">Mannose-1-phosphate guanylyltransferase/mannose-6-phosphate isomerase</fullName>
    </submittedName>
</protein>
<dbReference type="GO" id="GO:0016853">
    <property type="term" value="F:isomerase activity"/>
    <property type="evidence" value="ECO:0007669"/>
    <property type="project" value="UniProtKB-KW"/>
</dbReference>